<proteinExistence type="predicted"/>
<keyword evidence="5" id="KW-0067">ATP-binding</keyword>
<dbReference type="EC" id="2.7.11.1" evidence="1"/>
<dbReference type="FunFam" id="1.10.510.10:FF:000571">
    <property type="entry name" value="Maternal embryonic leucine zipper kinase"/>
    <property type="match status" value="1"/>
</dbReference>
<dbReference type="InterPro" id="IPR011009">
    <property type="entry name" value="Kinase-like_dom_sf"/>
</dbReference>
<dbReference type="Gene3D" id="1.10.510.10">
    <property type="entry name" value="Transferase(Phosphotransferase) domain 1"/>
    <property type="match status" value="1"/>
</dbReference>
<evidence type="ECO:0000256" key="3">
    <source>
        <dbReference type="ARBA" id="ARBA00022741"/>
    </source>
</evidence>
<dbReference type="SUPFAM" id="SSF56112">
    <property type="entry name" value="Protein kinase-like (PK-like)"/>
    <property type="match status" value="1"/>
</dbReference>
<feature type="domain" description="Protein kinase" evidence="7">
    <location>
        <begin position="1"/>
        <end position="227"/>
    </location>
</feature>
<dbReference type="InterPro" id="IPR008271">
    <property type="entry name" value="Ser/Thr_kinase_AS"/>
</dbReference>
<name>A0A6B2L2D0_9EUKA</name>
<feature type="compositionally biased region" description="Basic and acidic residues" evidence="6">
    <location>
        <begin position="309"/>
        <end position="390"/>
    </location>
</feature>
<evidence type="ECO:0000256" key="6">
    <source>
        <dbReference type="SAM" id="MobiDB-lite"/>
    </source>
</evidence>
<feature type="compositionally biased region" description="Polar residues" evidence="6">
    <location>
        <begin position="391"/>
        <end position="441"/>
    </location>
</feature>
<dbReference type="GO" id="GO:0004674">
    <property type="term" value="F:protein serine/threonine kinase activity"/>
    <property type="evidence" value="ECO:0007669"/>
    <property type="project" value="UniProtKB-KW"/>
</dbReference>
<sequence length="441" mass="49869">MLEAECNILTLLNHDNIIKSYGLYYVRDKVHLVTELVEGEELHEVIRQSGGIAEEDAVVFVHQLLVAVQYLHKNSICHRDIKPENILISTDGTLKLIDFGLAVDLAGTDGSMKACVGTQAYQAPEVLIGATYNISVDMWAIGATTFTLLSGTKPFGYGPHGDSVGEFGPSNEQRSHQRAKILNGDYNFSDPIWESISSDAKDFVSKLLKVRPNERIDPTAALEHSWIASKEIDLRSFHFKWRSKCRERKEAARKEKRELMFAMKSERPTLGSIEVEEEGERPTLSARKARSQSVMTARNFVEPKSPTRSIERKMITESDHRPSTTRGDRPHERSTDRSAERTLDRSSERSSDRYTDRSTDRSTDRYTDRSDRTTERSYQRSTDRATHRQTETISVDRYSSSSTRAYTPNRSTASRATNISSSRSPGARITDSTSGSTRRYK</sequence>
<reference evidence="8" key="1">
    <citation type="journal article" date="2020" name="J. Eukaryot. Microbiol.">
        <title>De novo Sequencing, Assembly and Annotation of the Transcriptome for the Free-Living Testate Amoeba Arcella intermedia.</title>
        <authorList>
            <person name="Ribeiro G.M."/>
            <person name="Porfirio-Sousa A.L."/>
            <person name="Maurer-Alcala X.X."/>
            <person name="Katz L.A."/>
            <person name="Lahr D.J.G."/>
        </authorList>
    </citation>
    <scope>NUCLEOTIDE SEQUENCE</scope>
</reference>
<evidence type="ECO:0000259" key="7">
    <source>
        <dbReference type="PROSITE" id="PS50011"/>
    </source>
</evidence>
<evidence type="ECO:0000256" key="4">
    <source>
        <dbReference type="ARBA" id="ARBA00022777"/>
    </source>
</evidence>
<dbReference type="PANTHER" id="PTHR24347">
    <property type="entry name" value="SERINE/THREONINE-PROTEIN KINASE"/>
    <property type="match status" value="1"/>
</dbReference>
<dbReference type="EMBL" id="GIBP01002130">
    <property type="protein sequence ID" value="NDV31099.1"/>
    <property type="molecule type" value="Transcribed_RNA"/>
</dbReference>
<dbReference type="Pfam" id="PF00069">
    <property type="entry name" value="Pkinase"/>
    <property type="match status" value="1"/>
</dbReference>
<dbReference type="AlphaFoldDB" id="A0A6B2L2D0"/>
<dbReference type="GO" id="GO:0005524">
    <property type="term" value="F:ATP binding"/>
    <property type="evidence" value="ECO:0007669"/>
    <property type="project" value="UniProtKB-KW"/>
</dbReference>
<evidence type="ECO:0000313" key="8">
    <source>
        <dbReference type="EMBL" id="NDV31099.1"/>
    </source>
</evidence>
<dbReference type="SMART" id="SM00220">
    <property type="entry name" value="S_TKc"/>
    <property type="match status" value="1"/>
</dbReference>
<dbReference type="PROSITE" id="PS50011">
    <property type="entry name" value="PROTEIN_KINASE_DOM"/>
    <property type="match status" value="1"/>
</dbReference>
<keyword evidence="2" id="KW-0723">Serine/threonine-protein kinase</keyword>
<evidence type="ECO:0000256" key="2">
    <source>
        <dbReference type="ARBA" id="ARBA00022527"/>
    </source>
</evidence>
<dbReference type="InterPro" id="IPR000719">
    <property type="entry name" value="Prot_kinase_dom"/>
</dbReference>
<keyword evidence="3" id="KW-0547">Nucleotide-binding</keyword>
<keyword evidence="4" id="KW-0418">Kinase</keyword>
<accession>A0A6B2L2D0</accession>
<organism evidence="8">
    <name type="scientific">Arcella intermedia</name>
    <dbReference type="NCBI Taxonomy" id="1963864"/>
    <lineage>
        <taxon>Eukaryota</taxon>
        <taxon>Amoebozoa</taxon>
        <taxon>Tubulinea</taxon>
        <taxon>Elardia</taxon>
        <taxon>Arcellinida</taxon>
        <taxon>Sphaerothecina</taxon>
        <taxon>Arcellidae</taxon>
        <taxon>Arcella</taxon>
    </lineage>
</organism>
<evidence type="ECO:0000256" key="1">
    <source>
        <dbReference type="ARBA" id="ARBA00012513"/>
    </source>
</evidence>
<keyword evidence="4" id="KW-0808">Transferase</keyword>
<feature type="region of interest" description="Disordered" evidence="6">
    <location>
        <begin position="270"/>
        <end position="441"/>
    </location>
</feature>
<protein>
    <recommendedName>
        <fullName evidence="1">non-specific serine/threonine protein kinase</fullName>
        <ecNumber evidence="1">2.7.11.1</ecNumber>
    </recommendedName>
</protein>
<evidence type="ECO:0000256" key="5">
    <source>
        <dbReference type="ARBA" id="ARBA00022840"/>
    </source>
</evidence>
<dbReference type="PROSITE" id="PS00108">
    <property type="entry name" value="PROTEIN_KINASE_ST"/>
    <property type="match status" value="1"/>
</dbReference>